<reference evidence="2" key="1">
    <citation type="submission" date="2017-03" db="EMBL/GenBank/DDBJ databases">
        <title>Genomes of endolithic fungi from Antarctica.</title>
        <authorList>
            <person name="Coleine C."/>
            <person name="Masonjones S."/>
            <person name="Stajich J.E."/>
        </authorList>
    </citation>
    <scope>NUCLEOTIDE SEQUENCE [LARGE SCALE GENOMIC DNA]</scope>
    <source>
        <strain evidence="2">CCFEE 5527</strain>
    </source>
</reference>
<name>A0A1V8SMY3_9PEZI</name>
<dbReference type="InParanoid" id="A0A1V8SMY3"/>
<organism evidence="1 2">
    <name type="scientific">Cryoendolithus antarcticus</name>
    <dbReference type="NCBI Taxonomy" id="1507870"/>
    <lineage>
        <taxon>Eukaryota</taxon>
        <taxon>Fungi</taxon>
        <taxon>Dikarya</taxon>
        <taxon>Ascomycota</taxon>
        <taxon>Pezizomycotina</taxon>
        <taxon>Dothideomycetes</taxon>
        <taxon>Dothideomycetidae</taxon>
        <taxon>Cladosporiales</taxon>
        <taxon>Cladosporiaceae</taxon>
        <taxon>Cryoendolithus</taxon>
    </lineage>
</organism>
<dbReference type="Proteomes" id="UP000192596">
    <property type="component" value="Unassembled WGS sequence"/>
</dbReference>
<evidence type="ECO:0000313" key="2">
    <source>
        <dbReference type="Proteomes" id="UP000192596"/>
    </source>
</evidence>
<comment type="caution">
    <text evidence="1">The sequence shown here is derived from an EMBL/GenBank/DDBJ whole genome shotgun (WGS) entry which is preliminary data.</text>
</comment>
<keyword evidence="2" id="KW-1185">Reference proteome</keyword>
<dbReference type="OrthoDB" id="3858172at2759"/>
<gene>
    <name evidence="1" type="ORF">B0A48_13789</name>
</gene>
<sequence length="327" mass="36690">MGLEGRRKHLLALSQLRLEIERPSARIADLVAPINDLLLCEAFRIVAEGGNAWTTHVQALHTVVTKFEQRGQHLEGFLFRQVRHSSLMQALVFRHPIALGPSYWCKRKAPSHGPEALVQLAVWLPALLQEADLACSSDTTTQTSAARITLRLTDLETALLAWHPTETTVETTHVVETNHVDQDLRPNLDVFGRPVCNAPSFVARLSSSFHQCLLLELRSSLLDLKATQHKSTEPTRCLTALVDESAALARDGINEMIGMSGSPISRGISVRLQIHMLKRWYSRSRDEAGLRWLVQTEKRLQDELSYINWDALLAISCHALLWLVTKP</sequence>
<evidence type="ECO:0000313" key="1">
    <source>
        <dbReference type="EMBL" id="OQO00440.1"/>
    </source>
</evidence>
<dbReference type="EMBL" id="NAJO01000035">
    <property type="protein sequence ID" value="OQO00440.1"/>
    <property type="molecule type" value="Genomic_DNA"/>
</dbReference>
<protein>
    <submittedName>
        <fullName evidence="1">Uncharacterized protein</fullName>
    </submittedName>
</protein>
<dbReference type="AlphaFoldDB" id="A0A1V8SMY3"/>
<accession>A0A1V8SMY3</accession>
<proteinExistence type="predicted"/>